<comment type="similarity">
    <text evidence="1">Belongs to the short-chain dehydrogenases/reductases (SDR) family.</text>
</comment>
<dbReference type="RefSeq" id="XP_040799411.1">
    <property type="nucleotide sequence ID" value="XM_040945102.1"/>
</dbReference>
<dbReference type="InterPro" id="IPR002347">
    <property type="entry name" value="SDR_fam"/>
</dbReference>
<evidence type="ECO:0000256" key="1">
    <source>
        <dbReference type="ARBA" id="ARBA00006484"/>
    </source>
</evidence>
<name>A0A8G1RPZ0_9EURO</name>
<evidence type="ECO:0000313" key="4">
    <source>
        <dbReference type="EMBL" id="RAK75401.1"/>
    </source>
</evidence>
<dbReference type="InterPro" id="IPR057571">
    <property type="entry name" value="SDR_PhqE-like"/>
</dbReference>
<organism evidence="4 5">
    <name type="scientific">Aspergillus fijiensis CBS 313.89</name>
    <dbReference type="NCBI Taxonomy" id="1448319"/>
    <lineage>
        <taxon>Eukaryota</taxon>
        <taxon>Fungi</taxon>
        <taxon>Dikarya</taxon>
        <taxon>Ascomycota</taxon>
        <taxon>Pezizomycotina</taxon>
        <taxon>Eurotiomycetes</taxon>
        <taxon>Eurotiomycetidae</taxon>
        <taxon>Eurotiales</taxon>
        <taxon>Aspergillaceae</taxon>
        <taxon>Aspergillus</taxon>
    </lineage>
</organism>
<dbReference type="Proteomes" id="UP000249789">
    <property type="component" value="Unassembled WGS sequence"/>
</dbReference>
<accession>A0A8G1RPZ0</accession>
<keyword evidence="3" id="KW-0560">Oxidoreductase</keyword>
<dbReference type="InterPro" id="IPR051122">
    <property type="entry name" value="SDR_DHRS6-like"/>
</dbReference>
<evidence type="ECO:0000313" key="5">
    <source>
        <dbReference type="Proteomes" id="UP000249789"/>
    </source>
</evidence>
<dbReference type="InterPro" id="IPR036291">
    <property type="entry name" value="NAD(P)-bd_dom_sf"/>
</dbReference>
<evidence type="ECO:0000256" key="3">
    <source>
        <dbReference type="ARBA" id="ARBA00023002"/>
    </source>
</evidence>
<reference evidence="4 5" key="1">
    <citation type="submission" date="2018-02" db="EMBL/GenBank/DDBJ databases">
        <title>The genomes of Aspergillus section Nigri reveals drivers in fungal speciation.</title>
        <authorList>
            <consortium name="DOE Joint Genome Institute"/>
            <person name="Vesth T.C."/>
            <person name="Nybo J."/>
            <person name="Theobald S."/>
            <person name="Brandl J."/>
            <person name="Frisvad J.C."/>
            <person name="Nielsen K.F."/>
            <person name="Lyhne E.K."/>
            <person name="Kogle M.E."/>
            <person name="Kuo A."/>
            <person name="Riley R."/>
            <person name="Clum A."/>
            <person name="Nolan M."/>
            <person name="Lipzen A."/>
            <person name="Salamov A."/>
            <person name="Henrissat B."/>
            <person name="Wiebenga A."/>
            <person name="De vries R.P."/>
            <person name="Grigoriev I.V."/>
            <person name="Mortensen U.H."/>
            <person name="Andersen M.R."/>
            <person name="Baker S.E."/>
        </authorList>
    </citation>
    <scope>NUCLEOTIDE SEQUENCE [LARGE SCALE GENOMIC DNA]</scope>
    <source>
        <strain evidence="4 5">CBS 313.89</strain>
    </source>
</reference>
<dbReference type="VEuPathDB" id="FungiDB:BO72DRAFT_449799"/>
<dbReference type="AlphaFoldDB" id="A0A8G1RPZ0"/>
<protein>
    <submittedName>
        <fullName evidence="4">Dehydrogenase with different specificitie</fullName>
    </submittedName>
</protein>
<dbReference type="GO" id="GO:0016491">
    <property type="term" value="F:oxidoreductase activity"/>
    <property type="evidence" value="ECO:0007669"/>
    <property type="project" value="UniProtKB-KW"/>
</dbReference>
<keyword evidence="5" id="KW-1185">Reference proteome</keyword>
<keyword evidence="2" id="KW-0521">NADP</keyword>
<dbReference type="PANTHER" id="PTHR43477">
    <property type="entry name" value="DIHYDROANTICAPSIN 7-DEHYDROGENASE"/>
    <property type="match status" value="1"/>
</dbReference>
<evidence type="ECO:0000256" key="2">
    <source>
        <dbReference type="ARBA" id="ARBA00022857"/>
    </source>
</evidence>
<dbReference type="Pfam" id="PF23441">
    <property type="entry name" value="SDR"/>
    <property type="match status" value="1"/>
</dbReference>
<sequence length="278" mass="28941">MNPTNTISVNKLAGTRILVIGGTSGIGFAVARAALEHGANVFLASSQASKVDDALTRLRTLYPDPGSQSRIAGGCACNLGDPATLETHVRGLLEQATTTTTSTATEKTLLDHIVYTAGDALGLKPVTDPTLTVADIHAAGTVRVLGALMVAKHARSYMRVSARSSITFTSGVNGHRPARGWALAAASGGAVEGMARGLAVDLAPVRVNTVSPGAVLTELFDNFGDEEAKLAAVERYAEETLVGEIGRPEEVAEAYVYLMKDRFVTGTLVHSEGGKLLK</sequence>
<dbReference type="Gene3D" id="3.40.50.720">
    <property type="entry name" value="NAD(P)-binding Rossmann-like Domain"/>
    <property type="match status" value="1"/>
</dbReference>
<gene>
    <name evidence="4" type="ORF">BO72DRAFT_449799</name>
</gene>
<proteinExistence type="inferred from homology"/>
<dbReference type="EMBL" id="KZ824657">
    <property type="protein sequence ID" value="RAK75401.1"/>
    <property type="molecule type" value="Genomic_DNA"/>
</dbReference>
<dbReference type="PRINTS" id="PR00081">
    <property type="entry name" value="GDHRDH"/>
</dbReference>
<dbReference type="CDD" id="cd05233">
    <property type="entry name" value="SDR_c"/>
    <property type="match status" value="1"/>
</dbReference>
<dbReference type="SUPFAM" id="SSF51735">
    <property type="entry name" value="NAD(P)-binding Rossmann-fold domains"/>
    <property type="match status" value="1"/>
</dbReference>
<dbReference type="GeneID" id="63862435"/>
<dbReference type="OrthoDB" id="294295at2759"/>
<dbReference type="PANTHER" id="PTHR43477:SF1">
    <property type="entry name" value="DIHYDROANTICAPSIN 7-DEHYDROGENASE"/>
    <property type="match status" value="1"/>
</dbReference>